<organism evidence="1 2">
    <name type="scientific">Psychrosphaera aquimarina</name>
    <dbReference type="NCBI Taxonomy" id="2044854"/>
    <lineage>
        <taxon>Bacteria</taxon>
        <taxon>Pseudomonadati</taxon>
        <taxon>Pseudomonadota</taxon>
        <taxon>Gammaproteobacteria</taxon>
        <taxon>Alteromonadales</taxon>
        <taxon>Pseudoalteromonadaceae</taxon>
        <taxon>Psychrosphaera</taxon>
    </lineage>
</organism>
<accession>A0ABU3R5T8</accession>
<gene>
    <name evidence="1" type="ORF">RT723_17895</name>
</gene>
<evidence type="ECO:0000313" key="2">
    <source>
        <dbReference type="Proteomes" id="UP001257914"/>
    </source>
</evidence>
<reference evidence="1 2" key="1">
    <citation type="submission" date="2023-10" db="EMBL/GenBank/DDBJ databases">
        <title>Psychrosphaera aquimaarina strain SW33 isolated from seawater.</title>
        <authorList>
            <person name="Bayburt H."/>
            <person name="Kim J.M."/>
            <person name="Choi B.J."/>
            <person name="Jeon C.O."/>
        </authorList>
    </citation>
    <scope>NUCLEOTIDE SEQUENCE [LARGE SCALE GENOMIC DNA]</scope>
    <source>
        <strain evidence="1 2">KCTC 52743</strain>
    </source>
</reference>
<comment type="caution">
    <text evidence="1">The sequence shown here is derived from an EMBL/GenBank/DDBJ whole genome shotgun (WGS) entry which is preliminary data.</text>
</comment>
<keyword evidence="2" id="KW-1185">Reference proteome</keyword>
<protein>
    <submittedName>
        <fullName evidence="1">Uncharacterized protein</fullName>
    </submittedName>
</protein>
<dbReference type="Proteomes" id="UP001257914">
    <property type="component" value="Unassembled WGS sequence"/>
</dbReference>
<dbReference type="RefSeq" id="WP_216055049.1">
    <property type="nucleotide sequence ID" value="NZ_JAWCUA010000010.1"/>
</dbReference>
<dbReference type="EMBL" id="JAWCUA010000010">
    <property type="protein sequence ID" value="MDU0114830.1"/>
    <property type="molecule type" value="Genomic_DNA"/>
</dbReference>
<name>A0ABU3R5T8_9GAMM</name>
<evidence type="ECO:0000313" key="1">
    <source>
        <dbReference type="EMBL" id="MDU0114830.1"/>
    </source>
</evidence>
<sequence>MSLYPENSQLPDDPSIKDINAFKKKINWGEIPAFFHLIANAVAEAEGFITYGFDNAYKRIVNRRNWNYDNLGIDPTIDINKVDHIELIQPLKKPRICLYHVFNAQGYELIALPYIKDILIDEYRNGDPNMEFDVWDPSQMKVLVRIPQLHKFIAFNNKNGDSADMALIVHAYNVVCKIISMLEQEVNVYAVKGMTIKEAFSKQSTNPDFAANDVIKSQIEDKDLF</sequence>
<proteinExistence type="predicted"/>